<keyword evidence="4" id="KW-0067">ATP-binding</keyword>
<dbReference type="Gene3D" id="3.30.565.10">
    <property type="entry name" value="Histidine kinase-like ATPase, C-terminal domain"/>
    <property type="match status" value="1"/>
</dbReference>
<keyword evidence="1" id="KW-0723">Serine/threonine-protein kinase</keyword>
<keyword evidence="4" id="KW-0808">Transferase</keyword>
<feature type="region of interest" description="Disordered" evidence="2">
    <location>
        <begin position="1"/>
        <end position="22"/>
    </location>
</feature>
<proteinExistence type="predicted"/>
<dbReference type="Pfam" id="PF13581">
    <property type="entry name" value="HATPase_c_2"/>
    <property type="match status" value="1"/>
</dbReference>
<dbReference type="InterPro" id="IPR050267">
    <property type="entry name" value="Anti-sigma-factor_SerPK"/>
</dbReference>
<keyword evidence="4" id="KW-0547">Nucleotide-binding</keyword>
<evidence type="ECO:0000256" key="2">
    <source>
        <dbReference type="SAM" id="MobiDB-lite"/>
    </source>
</evidence>
<organism evidence="4">
    <name type="scientific">Kitasatospora camelliae</name>
    <dbReference type="NCBI Taxonomy" id="3156397"/>
    <lineage>
        <taxon>Bacteria</taxon>
        <taxon>Bacillati</taxon>
        <taxon>Actinomycetota</taxon>
        <taxon>Actinomycetes</taxon>
        <taxon>Kitasatosporales</taxon>
        <taxon>Streptomycetaceae</taxon>
        <taxon>Kitasatospora</taxon>
    </lineage>
</organism>
<dbReference type="KEGG" id="kcm:ABWK59_35415"/>
<accession>A0AAU8K730</accession>
<evidence type="ECO:0000313" key="4">
    <source>
        <dbReference type="EMBL" id="XCM83833.1"/>
    </source>
</evidence>
<dbReference type="RefSeq" id="WP_354644771.1">
    <property type="nucleotide sequence ID" value="NZ_CP159872.1"/>
</dbReference>
<evidence type="ECO:0000259" key="3">
    <source>
        <dbReference type="Pfam" id="PF13581"/>
    </source>
</evidence>
<reference evidence="4" key="1">
    <citation type="submission" date="2024-06" db="EMBL/GenBank/DDBJ databases">
        <title>The genome sequences of Kitasatospora sp. strain HUAS MG31.</title>
        <authorList>
            <person name="Mo P."/>
        </authorList>
    </citation>
    <scope>NUCLEOTIDE SEQUENCE</scope>
    <source>
        <strain evidence="4">HUAS MG31</strain>
    </source>
</reference>
<name>A0AAU8K730_9ACTN</name>
<protein>
    <submittedName>
        <fullName evidence="4">ATP-binding protein</fullName>
        <ecNumber evidence="4">2.7.13.3</ecNumber>
    </submittedName>
</protein>
<dbReference type="EMBL" id="CP159872">
    <property type="protein sequence ID" value="XCM83833.1"/>
    <property type="molecule type" value="Genomic_DNA"/>
</dbReference>
<dbReference type="EC" id="2.7.13.3" evidence="4"/>
<sequence length="162" mass="16724">MDMSSTRATVPSGRRVAGPSPACSRATCAADADESCVPQMRHFVLHCVRRLGVPESVCDTVCLVVSELVTNAVLHSGSRSVTVLVRIGPGDVLVAVRDSGQWCERSEPRQSTADGGVPFGRGLDLVRAAADFCTIDSGPGGTVAAAGVRFEDVTSAPAGAVR</sequence>
<dbReference type="PANTHER" id="PTHR35526:SF3">
    <property type="entry name" value="ANTI-SIGMA-F FACTOR RSBW"/>
    <property type="match status" value="1"/>
</dbReference>
<keyword evidence="1" id="KW-0418">Kinase</keyword>
<dbReference type="GO" id="GO:0005524">
    <property type="term" value="F:ATP binding"/>
    <property type="evidence" value="ECO:0007669"/>
    <property type="project" value="UniProtKB-KW"/>
</dbReference>
<dbReference type="AlphaFoldDB" id="A0AAU8K730"/>
<dbReference type="GO" id="GO:0004673">
    <property type="term" value="F:protein histidine kinase activity"/>
    <property type="evidence" value="ECO:0007669"/>
    <property type="project" value="UniProtKB-EC"/>
</dbReference>
<dbReference type="PANTHER" id="PTHR35526">
    <property type="entry name" value="ANTI-SIGMA-F FACTOR RSBW-RELATED"/>
    <property type="match status" value="1"/>
</dbReference>
<dbReference type="GO" id="GO:0004674">
    <property type="term" value="F:protein serine/threonine kinase activity"/>
    <property type="evidence" value="ECO:0007669"/>
    <property type="project" value="UniProtKB-KW"/>
</dbReference>
<dbReference type="InterPro" id="IPR036890">
    <property type="entry name" value="HATPase_C_sf"/>
</dbReference>
<dbReference type="SUPFAM" id="SSF55874">
    <property type="entry name" value="ATPase domain of HSP90 chaperone/DNA topoisomerase II/histidine kinase"/>
    <property type="match status" value="1"/>
</dbReference>
<gene>
    <name evidence="4" type="ORF">ABWK59_35415</name>
</gene>
<dbReference type="CDD" id="cd16936">
    <property type="entry name" value="HATPase_RsbW-like"/>
    <property type="match status" value="1"/>
</dbReference>
<feature type="domain" description="Histidine kinase/HSP90-like ATPase" evidence="3">
    <location>
        <begin position="32"/>
        <end position="143"/>
    </location>
</feature>
<evidence type="ECO:0000256" key="1">
    <source>
        <dbReference type="ARBA" id="ARBA00022527"/>
    </source>
</evidence>
<dbReference type="InterPro" id="IPR003594">
    <property type="entry name" value="HATPase_dom"/>
</dbReference>